<dbReference type="InParanoid" id="A0A6Q2X9L4"/>
<keyword evidence="2 4" id="KW-0175">Coiled coil</keyword>
<dbReference type="Proteomes" id="UP000265140">
    <property type="component" value="Chromosome 24"/>
</dbReference>
<dbReference type="PANTHER" id="PTHR15654:SF1">
    <property type="entry name" value="COILED-COIL DOMAIN-CONTAINING PROTEIN 96"/>
    <property type="match status" value="1"/>
</dbReference>
<feature type="coiled-coil region" evidence="4">
    <location>
        <begin position="159"/>
        <end position="190"/>
    </location>
</feature>
<feature type="coiled-coil region" evidence="4">
    <location>
        <begin position="240"/>
        <end position="324"/>
    </location>
</feature>
<feature type="domain" description="CCDC113/CCDC96 coiled-coil" evidence="6">
    <location>
        <begin position="227"/>
        <end position="400"/>
    </location>
</feature>
<dbReference type="GO" id="GO:0005930">
    <property type="term" value="C:axoneme"/>
    <property type="evidence" value="ECO:0007669"/>
    <property type="project" value="TreeGrafter"/>
</dbReference>
<feature type="coiled-coil region" evidence="4">
    <location>
        <begin position="379"/>
        <end position="406"/>
    </location>
</feature>
<dbReference type="OMA" id="RLQQKCG"/>
<keyword evidence="8" id="KW-1185">Reference proteome</keyword>
<dbReference type="InterPro" id="IPR025254">
    <property type="entry name" value="CCDC113/CCDC96_CC"/>
</dbReference>
<dbReference type="Pfam" id="PF13870">
    <property type="entry name" value="CCDC113_CCDC96_CC"/>
    <property type="match status" value="1"/>
</dbReference>
<reference evidence="7" key="4">
    <citation type="submission" date="2025-09" db="UniProtKB">
        <authorList>
            <consortium name="Ensembl"/>
        </authorList>
    </citation>
    <scope>IDENTIFICATION</scope>
</reference>
<evidence type="ECO:0000256" key="4">
    <source>
        <dbReference type="SAM" id="Coils"/>
    </source>
</evidence>
<dbReference type="Ensembl" id="ENSELUT00000061621.2">
    <property type="protein sequence ID" value="ENSELUP00000049925.2"/>
    <property type="gene ID" value="ENSELUG00000031533.2"/>
</dbReference>
<name>A0A6Q2X9L4_ESOLU</name>
<sequence length="409" mass="46343">MRSGVSPVRLLREGAADETPAEANLPMSETFKKGEIAENKAFIGELLSGDGFDQDNDENRLSNLDTGTAKLDSPKQVEGKGPTTTEGTGPSVDYKEQINFLHELRTENEKLSQLSGQLQTRLAEYLRGKRGDDAGPEKKAVSGVEQRYQKYLAVMEELKWEYRCNLEAARQQAEDLRQQSRQRLDLVDREWGAFAALKRDVAVTALSRSLGKQAAVAEVERIQATEQRQQTVLVAVRLGNIKLKNQTRRLEAALRAKEELAAGLHLIDFEQLKIENQTFSEKIEERNEELLKLRKKITNTVHVLAHAKEKLQFVQTENQSKRARLAEVEVAVARKRDVLTRTKQARDSLRAGNLKLRRRCGLLGNETLLRDFEDNVDASDALEERLEGLKRRHAEVILECARIKKKLEL</sequence>
<proteinExistence type="predicted"/>
<accession>A0A6Q2X9L4</accession>
<feature type="region of interest" description="Disordered" evidence="5">
    <location>
        <begin position="47"/>
        <end position="92"/>
    </location>
</feature>
<organism evidence="7 8">
    <name type="scientific">Esox lucius</name>
    <name type="common">Northern pike</name>
    <dbReference type="NCBI Taxonomy" id="8010"/>
    <lineage>
        <taxon>Eukaryota</taxon>
        <taxon>Metazoa</taxon>
        <taxon>Chordata</taxon>
        <taxon>Craniata</taxon>
        <taxon>Vertebrata</taxon>
        <taxon>Euteleostomi</taxon>
        <taxon>Actinopterygii</taxon>
        <taxon>Neopterygii</taxon>
        <taxon>Teleostei</taxon>
        <taxon>Protacanthopterygii</taxon>
        <taxon>Esociformes</taxon>
        <taxon>Esocidae</taxon>
        <taxon>Esox</taxon>
    </lineage>
</organism>
<feature type="compositionally biased region" description="Low complexity" evidence="5">
    <location>
        <begin position="79"/>
        <end position="90"/>
    </location>
</feature>
<dbReference type="AlphaFoldDB" id="A0A6Q2X9L4"/>
<evidence type="ECO:0000313" key="7">
    <source>
        <dbReference type="Ensembl" id="ENSELUP00000049925.2"/>
    </source>
</evidence>
<feature type="region of interest" description="Disordered" evidence="5">
    <location>
        <begin position="1"/>
        <end position="30"/>
    </location>
</feature>
<dbReference type="InterPro" id="IPR051885">
    <property type="entry name" value="CC_CF"/>
</dbReference>
<comment type="subcellular location">
    <subcellularLocation>
        <location evidence="1">Cell projection</location>
        <location evidence="1">Cilium</location>
    </subcellularLocation>
</comment>
<evidence type="ECO:0000256" key="2">
    <source>
        <dbReference type="ARBA" id="ARBA00023054"/>
    </source>
</evidence>
<reference evidence="7" key="2">
    <citation type="submission" date="2020-02" db="EMBL/GenBank/DDBJ databases">
        <title>Esox lucius (northern pike) genome, fEsoLuc1, primary haplotype.</title>
        <authorList>
            <person name="Myers G."/>
            <person name="Karagic N."/>
            <person name="Meyer A."/>
            <person name="Pippel M."/>
            <person name="Reichard M."/>
            <person name="Winkler S."/>
            <person name="Tracey A."/>
            <person name="Sims Y."/>
            <person name="Howe K."/>
            <person name="Rhie A."/>
            <person name="Formenti G."/>
            <person name="Durbin R."/>
            <person name="Fedrigo O."/>
            <person name="Jarvis E.D."/>
        </authorList>
    </citation>
    <scope>NUCLEOTIDE SEQUENCE [LARGE SCALE GENOMIC DNA]</scope>
</reference>
<dbReference type="FunCoup" id="A0A6Q2X9L4">
    <property type="interactions" value="14"/>
</dbReference>
<dbReference type="PANTHER" id="PTHR15654">
    <property type="entry name" value="COILED-COIL DOMAIN-CONTAINING PROTEIN 113-RELATED"/>
    <property type="match status" value="1"/>
</dbReference>
<reference evidence="7" key="3">
    <citation type="submission" date="2025-08" db="UniProtKB">
        <authorList>
            <consortium name="Ensembl"/>
        </authorList>
    </citation>
    <scope>IDENTIFICATION</scope>
</reference>
<keyword evidence="3" id="KW-0966">Cell projection</keyword>
<reference evidence="8" key="1">
    <citation type="journal article" date="2014" name="PLoS ONE">
        <title>The genome and linkage map of the northern pike (Esox lucius): conserved synteny revealed between the salmonid sister group and the Neoteleostei.</title>
        <authorList>
            <person name="Rondeau E.B."/>
            <person name="Minkley D.R."/>
            <person name="Leong J.S."/>
            <person name="Messmer A.M."/>
            <person name="Jantzen J.R."/>
            <person name="von Schalburg K.R."/>
            <person name="Lemon C."/>
            <person name="Bird N.H."/>
            <person name="Koop B.F."/>
        </authorList>
    </citation>
    <scope>NUCLEOTIDE SEQUENCE</scope>
</reference>
<protein>
    <recommendedName>
        <fullName evidence="6">CCDC113/CCDC96 coiled-coil domain-containing protein</fullName>
    </recommendedName>
</protein>
<evidence type="ECO:0000256" key="1">
    <source>
        <dbReference type="ARBA" id="ARBA00004138"/>
    </source>
</evidence>
<evidence type="ECO:0000256" key="5">
    <source>
        <dbReference type="SAM" id="MobiDB-lite"/>
    </source>
</evidence>
<dbReference type="GO" id="GO:0036064">
    <property type="term" value="C:ciliary basal body"/>
    <property type="evidence" value="ECO:0007669"/>
    <property type="project" value="TreeGrafter"/>
</dbReference>
<dbReference type="GO" id="GO:0060271">
    <property type="term" value="P:cilium assembly"/>
    <property type="evidence" value="ECO:0007669"/>
    <property type="project" value="TreeGrafter"/>
</dbReference>
<evidence type="ECO:0000313" key="8">
    <source>
        <dbReference type="Proteomes" id="UP000265140"/>
    </source>
</evidence>
<evidence type="ECO:0000256" key="3">
    <source>
        <dbReference type="ARBA" id="ARBA00023273"/>
    </source>
</evidence>
<evidence type="ECO:0000259" key="6">
    <source>
        <dbReference type="Pfam" id="PF13870"/>
    </source>
</evidence>
<dbReference type="GeneTree" id="ENSGT00940000154521"/>
<dbReference type="Bgee" id="ENSELUG00000031533">
    <property type="expression patterns" value="Expressed in mesonephros and 7 other cell types or tissues"/>
</dbReference>